<dbReference type="EMBL" id="QEKH01000052">
    <property type="protein sequence ID" value="PVY33318.1"/>
    <property type="molecule type" value="Genomic_DNA"/>
</dbReference>
<comment type="caution">
    <text evidence="1">The sequence shown here is derived from an EMBL/GenBank/DDBJ whole genome shotgun (WGS) entry which is preliminary data.</text>
</comment>
<dbReference type="AlphaFoldDB" id="A0A2U1ACK8"/>
<dbReference type="SUPFAM" id="SSF47413">
    <property type="entry name" value="lambda repressor-like DNA-binding domains"/>
    <property type="match status" value="1"/>
</dbReference>
<dbReference type="Proteomes" id="UP000245959">
    <property type="component" value="Unassembled WGS sequence"/>
</dbReference>
<protein>
    <submittedName>
        <fullName evidence="1">Helix-turn-helix protein</fullName>
    </submittedName>
</protein>
<proteinExistence type="predicted"/>
<dbReference type="OrthoDB" id="9792093at2"/>
<name>A0A2U1ACK8_9BACT</name>
<dbReference type="GeneID" id="78297221"/>
<sequence>MRKYRKQGENPPLLTDSFAPVKCDIDAEIAENMQNPAYRNAYEENEEEFALIEAMLEAQRHSQLSQAEIAERMGTKQPGVSRLLRRNRHTSFSSALSFIHANGMRIKRIELEPIPPAPEELLEN</sequence>
<dbReference type="InterPro" id="IPR010982">
    <property type="entry name" value="Lambda_DNA-bd_dom_sf"/>
</dbReference>
<dbReference type="Gene3D" id="1.10.260.40">
    <property type="entry name" value="lambda repressor-like DNA-binding domains"/>
    <property type="match status" value="1"/>
</dbReference>
<dbReference type="GO" id="GO:0003677">
    <property type="term" value="F:DNA binding"/>
    <property type="evidence" value="ECO:0007669"/>
    <property type="project" value="InterPro"/>
</dbReference>
<dbReference type="RefSeq" id="WP_116885960.1">
    <property type="nucleotide sequence ID" value="NZ_DBFOHU010000001.1"/>
</dbReference>
<accession>A0A2U1ACK8</accession>
<evidence type="ECO:0000313" key="1">
    <source>
        <dbReference type="EMBL" id="PVY33318.1"/>
    </source>
</evidence>
<gene>
    <name evidence="1" type="ORF">C8D82_15213</name>
</gene>
<reference evidence="1 2" key="1">
    <citation type="submission" date="2018-04" db="EMBL/GenBank/DDBJ databases">
        <title>Genomic Encyclopedia of Type Strains, Phase IV (KMG-IV): sequencing the most valuable type-strain genomes for metagenomic binning, comparative biology and taxonomic classification.</title>
        <authorList>
            <person name="Goeker M."/>
        </authorList>
    </citation>
    <scope>NUCLEOTIDE SEQUENCE [LARGE SCALE GENOMIC DNA]</scope>
    <source>
        <strain evidence="1 2">DSM 14823</strain>
    </source>
</reference>
<organism evidence="1 2">
    <name type="scientific">Victivallis vadensis</name>
    <dbReference type="NCBI Taxonomy" id="172901"/>
    <lineage>
        <taxon>Bacteria</taxon>
        <taxon>Pseudomonadati</taxon>
        <taxon>Lentisphaerota</taxon>
        <taxon>Lentisphaeria</taxon>
        <taxon>Victivallales</taxon>
        <taxon>Victivallaceae</taxon>
        <taxon>Victivallis</taxon>
    </lineage>
</organism>
<keyword evidence="2" id="KW-1185">Reference proteome</keyword>
<evidence type="ECO:0000313" key="2">
    <source>
        <dbReference type="Proteomes" id="UP000245959"/>
    </source>
</evidence>